<evidence type="ECO:0000256" key="8">
    <source>
        <dbReference type="SAM" id="Phobius"/>
    </source>
</evidence>
<feature type="transmembrane region" description="Helical" evidence="8">
    <location>
        <begin position="381"/>
        <end position="401"/>
    </location>
</feature>
<organism evidence="10">
    <name type="scientific">Auxenochlorella protothecoides</name>
    <name type="common">Green microalga</name>
    <name type="synonym">Chlorella protothecoides</name>
    <dbReference type="NCBI Taxonomy" id="3075"/>
    <lineage>
        <taxon>Eukaryota</taxon>
        <taxon>Viridiplantae</taxon>
        <taxon>Chlorophyta</taxon>
        <taxon>core chlorophytes</taxon>
        <taxon>Trebouxiophyceae</taxon>
        <taxon>Chlorellales</taxon>
        <taxon>Chlorellaceae</taxon>
        <taxon>Auxenochlorella</taxon>
    </lineage>
</organism>
<feature type="transmembrane region" description="Helical" evidence="8">
    <location>
        <begin position="340"/>
        <end position="361"/>
    </location>
</feature>
<dbReference type="InterPro" id="IPR013057">
    <property type="entry name" value="AA_transpt_TM"/>
</dbReference>
<feature type="transmembrane region" description="Helical" evidence="8">
    <location>
        <begin position="298"/>
        <end position="320"/>
    </location>
</feature>
<evidence type="ECO:0000256" key="2">
    <source>
        <dbReference type="ARBA" id="ARBA00022448"/>
    </source>
</evidence>
<dbReference type="AlphaFoldDB" id="A0A1D1ZSL5"/>
<evidence type="ECO:0000256" key="4">
    <source>
        <dbReference type="ARBA" id="ARBA00022970"/>
    </source>
</evidence>
<evidence type="ECO:0000256" key="3">
    <source>
        <dbReference type="ARBA" id="ARBA00022692"/>
    </source>
</evidence>
<feature type="non-terminal residue" evidence="10">
    <location>
        <position position="1"/>
    </location>
</feature>
<feature type="domain" description="Amino acid transporter transmembrane" evidence="9">
    <location>
        <begin position="97"/>
        <end position="530"/>
    </location>
</feature>
<keyword evidence="6 8" id="KW-0472">Membrane</keyword>
<evidence type="ECO:0000313" key="10">
    <source>
        <dbReference type="EMBL" id="JAT69745.1"/>
    </source>
</evidence>
<comment type="subcellular location">
    <subcellularLocation>
        <location evidence="1">Membrane</location>
    </subcellularLocation>
</comment>
<keyword evidence="4" id="KW-0029">Amino-acid transport</keyword>
<feature type="transmembrane region" description="Helical" evidence="8">
    <location>
        <begin position="508"/>
        <end position="532"/>
    </location>
</feature>
<feature type="transmembrane region" description="Helical" evidence="8">
    <location>
        <begin position="451"/>
        <end position="468"/>
    </location>
</feature>
<feature type="transmembrane region" description="Helical" evidence="8">
    <location>
        <begin position="257"/>
        <end position="278"/>
    </location>
</feature>
<feature type="compositionally biased region" description="Basic and acidic residues" evidence="7">
    <location>
        <begin position="10"/>
        <end position="29"/>
    </location>
</feature>
<protein>
    <recommendedName>
        <fullName evidence="9">Amino acid transporter transmembrane domain-containing protein</fullName>
    </recommendedName>
</protein>
<dbReference type="GO" id="GO:0016020">
    <property type="term" value="C:membrane"/>
    <property type="evidence" value="ECO:0007669"/>
    <property type="project" value="UniProtKB-SubCell"/>
</dbReference>
<feature type="transmembrane region" description="Helical" evidence="8">
    <location>
        <begin position="134"/>
        <end position="155"/>
    </location>
</feature>
<proteinExistence type="predicted"/>
<keyword evidence="2" id="KW-0813">Transport</keyword>
<feature type="transmembrane region" description="Helical" evidence="8">
    <location>
        <begin position="105"/>
        <end position="128"/>
    </location>
</feature>
<dbReference type="GO" id="GO:0006865">
    <property type="term" value="P:amino acid transport"/>
    <property type="evidence" value="ECO:0007669"/>
    <property type="project" value="UniProtKB-KW"/>
</dbReference>
<evidence type="ECO:0000256" key="1">
    <source>
        <dbReference type="ARBA" id="ARBA00004370"/>
    </source>
</evidence>
<gene>
    <name evidence="10" type="ORF">g.67009</name>
</gene>
<dbReference type="EMBL" id="GDKF01008877">
    <property type="protein sequence ID" value="JAT69745.1"/>
    <property type="molecule type" value="Transcribed_RNA"/>
</dbReference>
<evidence type="ECO:0000256" key="6">
    <source>
        <dbReference type="ARBA" id="ARBA00023136"/>
    </source>
</evidence>
<dbReference type="Pfam" id="PF01490">
    <property type="entry name" value="Aa_trans"/>
    <property type="match status" value="1"/>
</dbReference>
<evidence type="ECO:0000256" key="7">
    <source>
        <dbReference type="SAM" id="MobiDB-lite"/>
    </source>
</evidence>
<reference evidence="10" key="1">
    <citation type="submission" date="2015-08" db="EMBL/GenBank/DDBJ databases">
        <authorList>
            <person name="Babu N.S."/>
            <person name="Beckwith C.J."/>
            <person name="Beseler K.G."/>
            <person name="Brison A."/>
            <person name="Carone J.V."/>
            <person name="Caskin T.P."/>
            <person name="Diamond M."/>
            <person name="Durham M.E."/>
            <person name="Foxe J.M."/>
            <person name="Go M."/>
            <person name="Henderson B.A."/>
            <person name="Jones I.B."/>
            <person name="McGettigan J.A."/>
            <person name="Micheletti S.J."/>
            <person name="Nasrallah M.E."/>
            <person name="Ortiz D."/>
            <person name="Piller C.R."/>
            <person name="Privatt S.R."/>
            <person name="Schneider S.L."/>
            <person name="Sharp S."/>
            <person name="Smith T.C."/>
            <person name="Stanton J.D."/>
            <person name="Ullery H.E."/>
            <person name="Wilson R.J."/>
            <person name="Serrano M.G."/>
            <person name="Buck G."/>
            <person name="Lee V."/>
            <person name="Wang Y."/>
            <person name="Carvalho R."/>
            <person name="Voegtly L."/>
            <person name="Shi R."/>
            <person name="Duckworth R."/>
            <person name="Johnson A."/>
            <person name="Loviza R."/>
            <person name="Walstead R."/>
            <person name="Shah Z."/>
            <person name="Kiflezghi M."/>
            <person name="Wade K."/>
            <person name="Ball S.L."/>
            <person name="Bradley K.W."/>
            <person name="Asai D.J."/>
            <person name="Bowman C.A."/>
            <person name="Russell D.A."/>
            <person name="Pope W.H."/>
            <person name="Jacobs-Sera D."/>
            <person name="Hendrix R.W."/>
            <person name="Hatfull G.F."/>
        </authorList>
    </citation>
    <scope>NUCLEOTIDE SEQUENCE</scope>
</reference>
<feature type="region of interest" description="Disordered" evidence="7">
    <location>
        <begin position="1"/>
        <end position="44"/>
    </location>
</feature>
<evidence type="ECO:0000259" key="9">
    <source>
        <dbReference type="Pfam" id="PF01490"/>
    </source>
</evidence>
<dbReference type="PANTHER" id="PTHR48017">
    <property type="entry name" value="OS05G0424000 PROTEIN-RELATED"/>
    <property type="match status" value="1"/>
</dbReference>
<name>A0A1D1ZSL5_AUXPR</name>
<accession>A0A1D1ZSL5</accession>
<feature type="region of interest" description="Disordered" evidence="7">
    <location>
        <begin position="68"/>
        <end position="97"/>
    </location>
</feature>
<feature type="transmembrane region" description="Helical" evidence="8">
    <location>
        <begin position="474"/>
        <end position="496"/>
    </location>
</feature>
<evidence type="ECO:0000256" key="5">
    <source>
        <dbReference type="ARBA" id="ARBA00022989"/>
    </source>
</evidence>
<keyword evidence="3 8" id="KW-0812">Transmembrane</keyword>
<sequence length="538" mass="55033">FDGCVPARDAAGRPRARDARNPHLLERNASRSPTQGSGDPSGMAHFELVPHQARIGFPSTSLMALQQPLLAGPGGGDVEDGSLQPLQPKSEPDSHRHGTALTASAHIVTAVIGAGVLALPHSIAWLGWLGGPALLALFYLLTWLNAALLAAAAAAGSTRHASYADLVGAALGPGPRAAVAALQIGINGLASVAYTIAAAACARAVRTSLACHGVSAGAGAANCGDQAALWREIAAFGAAQLAASQLPSLDDAAWSSAVGAATSLVYSLAALGLSLLHATERRGTSTGIPAATAEEKTLGALSALGGIAFALAFPTVLVEVQATIREVPGGRRAGAAMQRAIAGSLLVSFLLYMGVGVAGYAAFGNEVPDNVLAIPHIGPTWVLVVANCAVILHLLSAYQVYSQPAFAALERALLPARDPLGATKAGQALVVSETHPVVTPDHSEPAWPARLVLRSAYVVLATALAALLPCFSQILGLIGALLFWPAGVYFPITLYLQVTGRRGWQRCVLLTLTILLFFVSLAVAGAAVHGLVLEVLRK</sequence>
<keyword evidence="5 8" id="KW-1133">Transmembrane helix</keyword>